<dbReference type="EC" id="2.1.1.-" evidence="5"/>
<keyword evidence="4 5" id="KW-0949">S-adenosyl-L-methionine</keyword>
<evidence type="ECO:0000259" key="6">
    <source>
        <dbReference type="Pfam" id="PF13847"/>
    </source>
</evidence>
<dbReference type="InterPro" id="IPR025714">
    <property type="entry name" value="Methyltranfer_dom"/>
</dbReference>
<dbReference type="EMBL" id="KV454544">
    <property type="protein sequence ID" value="ODV65490.1"/>
    <property type="molecule type" value="Genomic_DNA"/>
</dbReference>
<dbReference type="SUPFAM" id="SSF53335">
    <property type="entry name" value="S-adenosyl-L-methionine-dependent methyltransferases"/>
    <property type="match status" value="1"/>
</dbReference>
<dbReference type="Pfam" id="PF13847">
    <property type="entry name" value="Methyltransf_31"/>
    <property type="match status" value="1"/>
</dbReference>
<sequence length="250" mass="28763">MTEDIRLNSSKLGTQEYWNNFYKREIENFHDNPADTGECWFDDSDAELKMIQFLINHLNENSLPFEKEELKIIDLGTGNGHLLFQMHEDMDEDCEVNDQISLKYTGIDYSPDSVKFASDIAITKYEQASFEFDQVDLLQKESEFLAKHEGEYDILLDKGTLDAIALNNEPLEEHDGKIGMEIYSRQISKIMHKDSILLITSCNFTESELIKVITENGTNNLEVWDQIQYPSFQFGGIKGSTICSIAFIKK</sequence>
<keyword evidence="8" id="KW-1185">Reference proteome</keyword>
<dbReference type="OrthoDB" id="10069295at2759"/>
<name>A0A1E4RE16_9ASCO</name>
<proteinExistence type="inferred from homology"/>
<protein>
    <recommendedName>
        <fullName evidence="5">Protein-lysine N-methyltransferase EFM4</fullName>
        <ecNumber evidence="5">2.1.1.-</ecNumber>
    </recommendedName>
    <alternativeName>
        <fullName evidence="5">Elongation factor methyltransferase 4</fullName>
    </alternativeName>
</protein>
<organism evidence="7 8">
    <name type="scientific">Hyphopichia burtonii NRRL Y-1933</name>
    <dbReference type="NCBI Taxonomy" id="984485"/>
    <lineage>
        <taxon>Eukaryota</taxon>
        <taxon>Fungi</taxon>
        <taxon>Dikarya</taxon>
        <taxon>Ascomycota</taxon>
        <taxon>Saccharomycotina</taxon>
        <taxon>Pichiomycetes</taxon>
        <taxon>Debaryomycetaceae</taxon>
        <taxon>Hyphopichia</taxon>
    </lineage>
</organism>
<dbReference type="AlphaFoldDB" id="A0A1E4RE16"/>
<dbReference type="STRING" id="984485.A0A1E4RE16"/>
<evidence type="ECO:0000256" key="1">
    <source>
        <dbReference type="ARBA" id="ARBA00022490"/>
    </source>
</evidence>
<accession>A0A1E4RE16</accession>
<keyword evidence="3 5" id="KW-0808">Transferase</keyword>
<keyword evidence="1 5" id="KW-0963">Cytoplasm</keyword>
<dbReference type="InterPro" id="IPR029063">
    <property type="entry name" value="SAM-dependent_MTases_sf"/>
</dbReference>
<dbReference type="GO" id="GO:0016192">
    <property type="term" value="P:vesicle-mediated transport"/>
    <property type="evidence" value="ECO:0007669"/>
    <property type="project" value="UniProtKB-UniRule"/>
</dbReference>
<feature type="domain" description="Methyltransferase" evidence="6">
    <location>
        <begin position="67"/>
        <end position="228"/>
    </location>
</feature>
<reference evidence="8" key="1">
    <citation type="submission" date="2016-05" db="EMBL/GenBank/DDBJ databases">
        <title>Comparative genomics of biotechnologically important yeasts.</title>
        <authorList>
            <consortium name="DOE Joint Genome Institute"/>
            <person name="Riley R."/>
            <person name="Haridas S."/>
            <person name="Wolfe K.H."/>
            <person name="Lopes M.R."/>
            <person name="Hittinger C.T."/>
            <person name="Goker M."/>
            <person name="Salamov A."/>
            <person name="Wisecaver J."/>
            <person name="Long T.M."/>
            <person name="Aerts A.L."/>
            <person name="Barry K."/>
            <person name="Choi C."/>
            <person name="Clum A."/>
            <person name="Coughlan A.Y."/>
            <person name="Deshpande S."/>
            <person name="Douglass A.P."/>
            <person name="Hanson S.J."/>
            <person name="Klenk H.-P."/>
            <person name="Labutti K."/>
            <person name="Lapidus A."/>
            <person name="Lindquist E."/>
            <person name="Lipzen A."/>
            <person name="Meier-Kolthoff J.P."/>
            <person name="Ohm R.A."/>
            <person name="Otillar R.P."/>
            <person name="Pangilinan J."/>
            <person name="Peng Y."/>
            <person name="Rokas A."/>
            <person name="Rosa C.A."/>
            <person name="Scheuner C."/>
            <person name="Sibirny A.A."/>
            <person name="Slot J.C."/>
            <person name="Stielow J.B."/>
            <person name="Sun H."/>
            <person name="Kurtzman C.P."/>
            <person name="Blackwell M."/>
            <person name="Grigoriev I.V."/>
            <person name="Jeffries T.W."/>
        </authorList>
    </citation>
    <scope>NUCLEOTIDE SEQUENCE [LARGE SCALE GENOMIC DNA]</scope>
    <source>
        <strain evidence="8">NRRL Y-1933</strain>
    </source>
</reference>
<gene>
    <name evidence="5" type="primary">EFM4</name>
    <name evidence="7" type="ORF">HYPBUDRAFT_112930</name>
</gene>
<dbReference type="GO" id="GO:0005737">
    <property type="term" value="C:cytoplasm"/>
    <property type="evidence" value="ECO:0007669"/>
    <property type="project" value="UniProtKB-SubCell"/>
</dbReference>
<dbReference type="RefSeq" id="XP_020074557.1">
    <property type="nucleotide sequence ID" value="XM_020218936.1"/>
</dbReference>
<dbReference type="InterPro" id="IPR026635">
    <property type="entry name" value="Efm4/METTL10"/>
</dbReference>
<dbReference type="GO" id="GO:0032259">
    <property type="term" value="P:methylation"/>
    <property type="evidence" value="ECO:0007669"/>
    <property type="project" value="UniProtKB-KW"/>
</dbReference>
<keyword evidence="5" id="KW-0813">Transport</keyword>
<dbReference type="CDD" id="cd02440">
    <property type="entry name" value="AdoMet_MTases"/>
    <property type="match status" value="1"/>
</dbReference>
<evidence type="ECO:0000313" key="7">
    <source>
        <dbReference type="EMBL" id="ODV65490.1"/>
    </source>
</evidence>
<dbReference type="PANTHER" id="PTHR12843:SF5">
    <property type="entry name" value="EEF1A LYSINE METHYLTRANSFERASE 2"/>
    <property type="match status" value="1"/>
</dbReference>
<comment type="similarity">
    <text evidence="5">Belongs to the class I-like SAM-binding methyltransferase superfamily. EFM4 family.</text>
</comment>
<dbReference type="GeneID" id="30993486"/>
<keyword evidence="2 5" id="KW-0489">Methyltransferase</keyword>
<dbReference type="Gene3D" id="3.40.50.150">
    <property type="entry name" value="Vaccinia Virus protein VP39"/>
    <property type="match status" value="1"/>
</dbReference>
<dbReference type="GO" id="GO:0016279">
    <property type="term" value="F:protein-lysine N-methyltransferase activity"/>
    <property type="evidence" value="ECO:0007669"/>
    <property type="project" value="UniProtKB-UniRule"/>
</dbReference>
<dbReference type="Proteomes" id="UP000095085">
    <property type="component" value="Unassembled WGS sequence"/>
</dbReference>
<evidence type="ECO:0000313" key="8">
    <source>
        <dbReference type="Proteomes" id="UP000095085"/>
    </source>
</evidence>
<evidence type="ECO:0000256" key="4">
    <source>
        <dbReference type="ARBA" id="ARBA00022691"/>
    </source>
</evidence>
<evidence type="ECO:0000256" key="5">
    <source>
        <dbReference type="HAMAP-Rule" id="MF_03188"/>
    </source>
</evidence>
<evidence type="ECO:0000256" key="2">
    <source>
        <dbReference type="ARBA" id="ARBA00022603"/>
    </source>
</evidence>
<comment type="function">
    <text evidence="5">S-adenosyl-L-methionine-dependent protein-lysine N-methyltransferase that mono- and dimethylates elongation factor 1-alpha at 'Lys-316'. May play a role in intracellular transport.</text>
</comment>
<dbReference type="PANTHER" id="PTHR12843">
    <property type="entry name" value="PROTEIN-LYSINE N-METHYLTRANSFERASE METTL10"/>
    <property type="match status" value="1"/>
</dbReference>
<evidence type="ECO:0000256" key="3">
    <source>
        <dbReference type="ARBA" id="ARBA00022679"/>
    </source>
</evidence>
<comment type="subcellular location">
    <subcellularLocation>
        <location evidence="5">Cytoplasm</location>
    </subcellularLocation>
</comment>
<dbReference type="HAMAP" id="MF_03188">
    <property type="entry name" value="Methyltr_EFM4"/>
    <property type="match status" value="1"/>
</dbReference>